<keyword evidence="1" id="KW-1133">Transmembrane helix</keyword>
<name>A0A0G0WRJ0_UNCKA</name>
<evidence type="ECO:0000313" key="3">
    <source>
        <dbReference type="Proteomes" id="UP000034163"/>
    </source>
</evidence>
<reference evidence="2 3" key="1">
    <citation type="journal article" date="2015" name="Nature">
        <title>rRNA introns, odd ribosomes, and small enigmatic genomes across a large radiation of phyla.</title>
        <authorList>
            <person name="Brown C.T."/>
            <person name="Hug L.A."/>
            <person name="Thomas B.C."/>
            <person name="Sharon I."/>
            <person name="Castelle C.J."/>
            <person name="Singh A."/>
            <person name="Wilkins M.J."/>
            <person name="Williams K.H."/>
            <person name="Banfield J.F."/>
        </authorList>
    </citation>
    <scope>NUCLEOTIDE SEQUENCE [LARGE SCALE GENOMIC DNA]</scope>
</reference>
<keyword evidence="1" id="KW-0472">Membrane</keyword>
<dbReference type="EMBL" id="LCBS01000041">
    <property type="protein sequence ID" value="KKS14672.1"/>
    <property type="molecule type" value="Genomic_DNA"/>
</dbReference>
<dbReference type="AlphaFoldDB" id="A0A0G0WRJ0"/>
<sequence length="210" mass="23675">MLNRKFLTELFLVFLGVFLIYISNLYADYSKDISRNGNDVVITKEGYRNTLTSVDNVPNVFLPYLILEKHTVYFDGALNVVKRFEDELAPYPYFLLPTDKGLVSVYPLASTIITLPFYILPFALKNPDINYYENVMLLLLISRVVTAAMTAISVTIIYAAVSSISKSKQFNLLLITFLAFDTSLFTITSRGLWMHTASLLLVSISAIPLS</sequence>
<accession>A0A0G0WRJ0</accession>
<keyword evidence="1" id="KW-0812">Transmembrane</keyword>
<feature type="transmembrane region" description="Helical" evidence="1">
    <location>
        <begin position="170"/>
        <end position="187"/>
    </location>
</feature>
<evidence type="ECO:0000313" key="2">
    <source>
        <dbReference type="EMBL" id="KKS14672.1"/>
    </source>
</evidence>
<comment type="caution">
    <text evidence="2">The sequence shown here is derived from an EMBL/GenBank/DDBJ whole genome shotgun (WGS) entry which is preliminary data.</text>
</comment>
<feature type="transmembrane region" description="Helical" evidence="1">
    <location>
        <begin position="105"/>
        <end position="124"/>
    </location>
</feature>
<feature type="transmembrane region" description="Helical" evidence="1">
    <location>
        <begin position="136"/>
        <end position="158"/>
    </location>
</feature>
<organism evidence="2 3">
    <name type="scientific">candidate division WWE3 bacterium GW2011_GWB1_41_6</name>
    <dbReference type="NCBI Taxonomy" id="1619112"/>
    <lineage>
        <taxon>Bacteria</taxon>
        <taxon>Katanobacteria</taxon>
    </lineage>
</organism>
<feature type="transmembrane region" description="Helical" evidence="1">
    <location>
        <begin position="6"/>
        <end position="27"/>
    </location>
</feature>
<protein>
    <submittedName>
        <fullName evidence="2">Uncharacterized protein</fullName>
    </submittedName>
</protein>
<gene>
    <name evidence="2" type="ORF">UU72_C0041G0010</name>
</gene>
<proteinExistence type="predicted"/>
<evidence type="ECO:0000256" key="1">
    <source>
        <dbReference type="SAM" id="Phobius"/>
    </source>
</evidence>
<dbReference type="Proteomes" id="UP000034163">
    <property type="component" value="Unassembled WGS sequence"/>
</dbReference>